<protein>
    <submittedName>
        <fullName evidence="1">Uncharacterized protein</fullName>
    </submittedName>
</protein>
<reference evidence="1" key="1">
    <citation type="submission" date="2023-04" db="EMBL/GenBank/DDBJ databases">
        <authorList>
            <consortium name="ELIXIR-Norway"/>
        </authorList>
    </citation>
    <scope>NUCLEOTIDE SEQUENCE [LARGE SCALE GENOMIC DNA]</scope>
</reference>
<evidence type="ECO:0000313" key="1">
    <source>
        <dbReference type="EMBL" id="CAI9171339.1"/>
    </source>
</evidence>
<dbReference type="EMBL" id="OX459966">
    <property type="protein sequence ID" value="CAI9171339.1"/>
    <property type="molecule type" value="Genomic_DNA"/>
</dbReference>
<dbReference type="Proteomes" id="UP001176941">
    <property type="component" value="Chromosome 30"/>
</dbReference>
<evidence type="ECO:0000313" key="2">
    <source>
        <dbReference type="Proteomes" id="UP001176941"/>
    </source>
</evidence>
<accession>A0ABN8ZC83</accession>
<sequence length="142" mass="15692">MFESINVTVELDALNAQHYIIGKGSSYHLCSVVSNSATQWSVARQAPLSMEFSRQEYCRGLPSPIPGDLTNPGIDLTSLASPTLAGRFFTTVPEKVKSTQNGRKESQRAVSRREHGCWVTKPQQMSSAYPLAYEIDKSKLVL</sequence>
<proteinExistence type="predicted"/>
<name>A0ABN8ZC83_RANTA</name>
<organism evidence="1 2">
    <name type="scientific">Rangifer tarandus platyrhynchus</name>
    <name type="common">Svalbard reindeer</name>
    <dbReference type="NCBI Taxonomy" id="3082113"/>
    <lineage>
        <taxon>Eukaryota</taxon>
        <taxon>Metazoa</taxon>
        <taxon>Chordata</taxon>
        <taxon>Craniata</taxon>
        <taxon>Vertebrata</taxon>
        <taxon>Euteleostomi</taxon>
        <taxon>Mammalia</taxon>
        <taxon>Eutheria</taxon>
        <taxon>Laurasiatheria</taxon>
        <taxon>Artiodactyla</taxon>
        <taxon>Ruminantia</taxon>
        <taxon>Pecora</taxon>
        <taxon>Cervidae</taxon>
        <taxon>Odocoileinae</taxon>
        <taxon>Rangifer</taxon>
    </lineage>
</organism>
<gene>
    <name evidence="1" type="ORF">MRATA1EN1_LOCUS20301</name>
</gene>
<keyword evidence="2" id="KW-1185">Reference proteome</keyword>